<protein>
    <submittedName>
        <fullName evidence="1">Uncharacterized protein</fullName>
    </submittedName>
</protein>
<organism evidence="1 2">
    <name type="scientific">Novosphingobium sediminicola</name>
    <dbReference type="NCBI Taxonomy" id="563162"/>
    <lineage>
        <taxon>Bacteria</taxon>
        <taxon>Pseudomonadati</taxon>
        <taxon>Pseudomonadota</taxon>
        <taxon>Alphaproteobacteria</taxon>
        <taxon>Sphingomonadales</taxon>
        <taxon>Sphingomonadaceae</taxon>
        <taxon>Novosphingobium</taxon>
    </lineage>
</organism>
<name>A0A7W6CHV8_9SPHN</name>
<accession>A0A7W6CHV8</accession>
<proteinExistence type="predicted"/>
<keyword evidence="2" id="KW-1185">Reference proteome</keyword>
<dbReference type="AlphaFoldDB" id="A0A7W6CHV8"/>
<sequence length="60" mass="7164">MRNSTDDYAVFIHGMIALGHDRHWLRRNEVALRQRFARDAMPFPPVEAPEPRGRDRYEEI</sequence>
<evidence type="ECO:0000313" key="2">
    <source>
        <dbReference type="Proteomes" id="UP000548867"/>
    </source>
</evidence>
<evidence type="ECO:0000313" key="1">
    <source>
        <dbReference type="EMBL" id="MBB3956853.1"/>
    </source>
</evidence>
<dbReference type="Proteomes" id="UP000548867">
    <property type="component" value="Unassembled WGS sequence"/>
</dbReference>
<comment type="caution">
    <text evidence="1">The sequence shown here is derived from an EMBL/GenBank/DDBJ whole genome shotgun (WGS) entry which is preliminary data.</text>
</comment>
<gene>
    <name evidence="1" type="ORF">GGR38_003820</name>
</gene>
<dbReference type="EMBL" id="JACIDX010000017">
    <property type="protein sequence ID" value="MBB3956853.1"/>
    <property type="molecule type" value="Genomic_DNA"/>
</dbReference>
<reference evidence="1 2" key="1">
    <citation type="submission" date="2020-08" db="EMBL/GenBank/DDBJ databases">
        <title>Genomic Encyclopedia of Type Strains, Phase IV (KMG-IV): sequencing the most valuable type-strain genomes for metagenomic binning, comparative biology and taxonomic classification.</title>
        <authorList>
            <person name="Goeker M."/>
        </authorList>
    </citation>
    <scope>NUCLEOTIDE SEQUENCE [LARGE SCALE GENOMIC DNA]</scope>
    <source>
        <strain evidence="1 2">DSM 27057</strain>
    </source>
</reference>